<name>A0A0F9ANP2_9ZZZZ</name>
<reference evidence="1" key="1">
    <citation type="journal article" date="2015" name="Nature">
        <title>Complex archaea that bridge the gap between prokaryotes and eukaryotes.</title>
        <authorList>
            <person name="Spang A."/>
            <person name="Saw J.H."/>
            <person name="Jorgensen S.L."/>
            <person name="Zaremba-Niedzwiedzka K."/>
            <person name="Martijn J."/>
            <person name="Lind A.E."/>
            <person name="van Eijk R."/>
            <person name="Schleper C."/>
            <person name="Guy L."/>
            <person name="Ettema T.J."/>
        </authorList>
    </citation>
    <scope>NUCLEOTIDE SEQUENCE</scope>
</reference>
<evidence type="ECO:0000313" key="1">
    <source>
        <dbReference type="EMBL" id="KKK80094.1"/>
    </source>
</evidence>
<protein>
    <submittedName>
        <fullName evidence="1">Uncharacterized protein</fullName>
    </submittedName>
</protein>
<comment type="caution">
    <text evidence="1">The sequence shown here is derived from an EMBL/GenBank/DDBJ whole genome shotgun (WGS) entry which is preliminary data.</text>
</comment>
<accession>A0A0F9ANP2</accession>
<organism evidence="1">
    <name type="scientific">marine sediment metagenome</name>
    <dbReference type="NCBI Taxonomy" id="412755"/>
    <lineage>
        <taxon>unclassified sequences</taxon>
        <taxon>metagenomes</taxon>
        <taxon>ecological metagenomes</taxon>
    </lineage>
</organism>
<sequence>MDKVTMLIAEGGNGLEMPCRIFSDMDTAKKKCDKLLGMEGKKTDGGFGYCINLEDEKDPWPISKAIFTHFYYGCGGVYSFYLTEIEFDTKFVGFDLD</sequence>
<proteinExistence type="predicted"/>
<gene>
    <name evidence="1" type="ORF">LCGC14_2826940</name>
</gene>
<dbReference type="EMBL" id="LAZR01053736">
    <property type="protein sequence ID" value="KKK80094.1"/>
    <property type="molecule type" value="Genomic_DNA"/>
</dbReference>
<dbReference type="AlphaFoldDB" id="A0A0F9ANP2"/>